<protein>
    <submittedName>
        <fullName evidence="1">Uncharacterized protein</fullName>
    </submittedName>
</protein>
<organism evidence="1 2">
    <name type="scientific">Streptomyces dengpaensis</name>
    <dbReference type="NCBI Taxonomy" id="2049881"/>
    <lineage>
        <taxon>Bacteria</taxon>
        <taxon>Bacillati</taxon>
        <taxon>Actinomycetota</taxon>
        <taxon>Actinomycetes</taxon>
        <taxon>Kitasatosporales</taxon>
        <taxon>Streptomycetaceae</taxon>
        <taxon>Streptomyces</taxon>
    </lineage>
</organism>
<keyword evidence="2" id="KW-1185">Reference proteome</keyword>
<gene>
    <name evidence="1" type="ORF">C4B68_33785</name>
</gene>
<reference evidence="1 2" key="1">
    <citation type="submission" date="2018-02" db="EMBL/GenBank/DDBJ databases">
        <title>Complete genome sequence of Streptomyces dengpaensis, the producer of angucyclines.</title>
        <authorList>
            <person name="Yumei L."/>
        </authorList>
    </citation>
    <scope>NUCLEOTIDE SEQUENCE [LARGE SCALE GENOMIC DNA]</scope>
    <source>
        <strain evidence="1 2">XZHG99</strain>
    </source>
</reference>
<dbReference type="RefSeq" id="WP_099500304.1">
    <property type="nucleotide sequence ID" value="NZ_CP026652.1"/>
</dbReference>
<dbReference type="Proteomes" id="UP000238413">
    <property type="component" value="Chromosome"/>
</dbReference>
<evidence type="ECO:0000313" key="1">
    <source>
        <dbReference type="EMBL" id="AVH59924.1"/>
    </source>
</evidence>
<evidence type="ECO:0000313" key="2">
    <source>
        <dbReference type="Proteomes" id="UP000238413"/>
    </source>
</evidence>
<dbReference type="EMBL" id="CP026652">
    <property type="protein sequence ID" value="AVH59924.1"/>
    <property type="molecule type" value="Genomic_DNA"/>
</dbReference>
<name>A0ABN5I9Q2_9ACTN</name>
<proteinExistence type="predicted"/>
<sequence length="81" mass="9667">MYLTRTIGRWQFELHQRAIHLTRTPKPDPACEACYGRGGHGWLTHSGDPDWEDCHCIKQLRTWRLPLWPRRTTTTSEEYPF</sequence>
<accession>A0ABN5I9Q2</accession>